<gene>
    <name evidence="2" type="ORF">FC752_19065</name>
</gene>
<sequence length="78" mass="8911">MPDFKEIFGDGPEMIQNHILVVVLVMALVIIVQLIFKKITKMPNWLFKITMPIITFGVFILVILNYYLPGIASQLGFD</sequence>
<dbReference type="RefSeq" id="WP_025219647.1">
    <property type="nucleotide sequence ID" value="NZ_CP006837.1"/>
</dbReference>
<dbReference type="Proteomes" id="UP000308539">
    <property type="component" value="Unassembled WGS sequence"/>
</dbReference>
<feature type="transmembrane region" description="Helical" evidence="1">
    <location>
        <begin position="45"/>
        <end position="68"/>
    </location>
</feature>
<feature type="transmembrane region" description="Helical" evidence="1">
    <location>
        <begin position="15"/>
        <end position="36"/>
    </location>
</feature>
<name>A0ABY2T9J6_9BACI</name>
<dbReference type="EMBL" id="SZPV01000040">
    <property type="protein sequence ID" value="TKI52684.1"/>
    <property type="molecule type" value="Genomic_DNA"/>
</dbReference>
<evidence type="ECO:0000256" key="1">
    <source>
        <dbReference type="SAM" id="Phobius"/>
    </source>
</evidence>
<comment type="caution">
    <text evidence="2">The sequence shown here is derived from an EMBL/GenBank/DDBJ whole genome shotgun (WGS) entry which is preliminary data.</text>
</comment>
<keyword evidence="1" id="KW-0812">Transmembrane</keyword>
<keyword evidence="1" id="KW-0472">Membrane</keyword>
<keyword evidence="1" id="KW-1133">Transmembrane helix</keyword>
<protein>
    <submittedName>
        <fullName evidence="2">Uncharacterized protein</fullName>
    </submittedName>
</protein>
<organism evidence="2 3">
    <name type="scientific">Lysinibacillus varians</name>
    <dbReference type="NCBI Taxonomy" id="1145276"/>
    <lineage>
        <taxon>Bacteria</taxon>
        <taxon>Bacillati</taxon>
        <taxon>Bacillota</taxon>
        <taxon>Bacilli</taxon>
        <taxon>Bacillales</taxon>
        <taxon>Bacillaceae</taxon>
        <taxon>Lysinibacillus</taxon>
    </lineage>
</organism>
<keyword evidence="3" id="KW-1185">Reference proteome</keyword>
<evidence type="ECO:0000313" key="2">
    <source>
        <dbReference type="EMBL" id="TKI52684.1"/>
    </source>
</evidence>
<reference evidence="2 3" key="1">
    <citation type="submission" date="2019-04" db="EMBL/GenBank/DDBJ databases">
        <title>Lysinibacillus genome sequencing.</title>
        <authorList>
            <person name="Dunlap C."/>
        </authorList>
    </citation>
    <scope>NUCLEOTIDE SEQUENCE [LARGE SCALE GENOMIC DNA]</scope>
    <source>
        <strain evidence="2 3">NBRC 109424</strain>
    </source>
</reference>
<evidence type="ECO:0000313" key="3">
    <source>
        <dbReference type="Proteomes" id="UP000308539"/>
    </source>
</evidence>
<accession>A0ABY2T9J6</accession>
<proteinExistence type="predicted"/>